<dbReference type="AlphaFoldDB" id="A0A150J974"/>
<proteinExistence type="predicted"/>
<dbReference type="EMBL" id="LNGD01000012">
    <property type="protein sequence ID" value="KYC53514.1"/>
    <property type="molecule type" value="Genomic_DNA"/>
</dbReference>
<feature type="domain" description="Rubrerythrin diiron-binding" evidence="1">
    <location>
        <begin position="15"/>
        <end position="145"/>
    </location>
</feature>
<dbReference type="InterPro" id="IPR003251">
    <property type="entry name" value="Rr_diiron-bd_dom"/>
</dbReference>
<protein>
    <submittedName>
        <fullName evidence="2">Rubrerythrin</fullName>
    </submittedName>
</protein>
<dbReference type="Gene3D" id="1.20.1260.10">
    <property type="match status" value="1"/>
</dbReference>
<dbReference type="Proteomes" id="UP000075578">
    <property type="component" value="Unassembled WGS sequence"/>
</dbReference>
<name>A0A150J974_9EURY</name>
<reference evidence="2 3" key="1">
    <citation type="journal article" date="2016" name="ISME J.">
        <title>Chasing the elusive Euryarchaeota class WSA2: genomes reveal a uniquely fastidious methyl-reducing methanogen.</title>
        <authorList>
            <person name="Nobu M.K."/>
            <person name="Narihiro T."/>
            <person name="Kuroda K."/>
            <person name="Mei R."/>
            <person name="Liu W.T."/>
        </authorList>
    </citation>
    <scope>NUCLEOTIDE SEQUENCE [LARGE SCALE GENOMIC DNA]</scope>
    <source>
        <strain evidence="2">U1lsi0528_Bin089</strain>
    </source>
</reference>
<accession>A0A150J974</accession>
<dbReference type="Pfam" id="PF02915">
    <property type="entry name" value="Rubrerythrin"/>
    <property type="match status" value="1"/>
</dbReference>
<dbReference type="GO" id="GO:0016491">
    <property type="term" value="F:oxidoreductase activity"/>
    <property type="evidence" value="ECO:0007669"/>
    <property type="project" value="InterPro"/>
</dbReference>
<evidence type="ECO:0000313" key="3">
    <source>
        <dbReference type="Proteomes" id="UP000075578"/>
    </source>
</evidence>
<dbReference type="GO" id="GO:0046872">
    <property type="term" value="F:metal ion binding"/>
    <property type="evidence" value="ECO:0007669"/>
    <property type="project" value="InterPro"/>
</dbReference>
<comment type="caution">
    <text evidence="2">The sequence shown here is derived from an EMBL/GenBank/DDBJ whole genome shotgun (WGS) entry which is preliminary data.</text>
</comment>
<evidence type="ECO:0000259" key="1">
    <source>
        <dbReference type="Pfam" id="PF02915"/>
    </source>
</evidence>
<sequence>MPSVINLDIYSTEDLILTSLKSEIDSRMAYLKIKDSVKNAILKDKMDFLAREEDRHRIFFEKLFKEKYPNEPIQIPDKSPVPLPNIKIEDEMIQISEIMQQAMDAEIAAHDFYLEFSSRFKEEKEIYNMLNYIADMEMGHYRLLEIEKENSQKFESYDDFWPMMHAGP</sequence>
<gene>
    <name evidence="2" type="ORF">AMQ74_00372</name>
</gene>
<dbReference type="SUPFAM" id="SSF47240">
    <property type="entry name" value="Ferritin-like"/>
    <property type="match status" value="1"/>
</dbReference>
<dbReference type="CDD" id="cd01045">
    <property type="entry name" value="Ferritin_like_AB"/>
    <property type="match status" value="1"/>
</dbReference>
<organism evidence="2 3">
    <name type="scientific">Candidatus Methanofastidiosum methylothiophilum</name>
    <dbReference type="NCBI Taxonomy" id="1705564"/>
    <lineage>
        <taxon>Archaea</taxon>
        <taxon>Methanobacteriati</taxon>
        <taxon>Methanobacteriota</taxon>
        <taxon>Stenosarchaea group</taxon>
        <taxon>Candidatus Methanofastidiosia</taxon>
        <taxon>Candidatus Methanofastidiosales</taxon>
        <taxon>Candidatus Methanofastidiosaceae</taxon>
        <taxon>Candidatus Methanofastidiosum</taxon>
    </lineage>
</organism>
<dbReference type="InterPro" id="IPR009078">
    <property type="entry name" value="Ferritin-like_SF"/>
</dbReference>
<evidence type="ECO:0000313" key="2">
    <source>
        <dbReference type="EMBL" id="KYC53514.1"/>
    </source>
</evidence>
<dbReference type="InterPro" id="IPR012347">
    <property type="entry name" value="Ferritin-like"/>
</dbReference>